<gene>
    <name evidence="1" type="ORF">MM415B02836_0003</name>
</gene>
<reference evidence="1" key="1">
    <citation type="submission" date="2020-03" db="EMBL/GenBank/DDBJ databases">
        <title>The deep terrestrial virosphere.</title>
        <authorList>
            <person name="Holmfeldt K."/>
            <person name="Nilsson E."/>
            <person name="Simone D."/>
            <person name="Lopez-Fernandez M."/>
            <person name="Wu X."/>
            <person name="de Brujin I."/>
            <person name="Lundin D."/>
            <person name="Andersson A."/>
            <person name="Bertilsson S."/>
            <person name="Dopson M."/>
        </authorList>
    </citation>
    <scope>NUCLEOTIDE SEQUENCE</scope>
    <source>
        <strain evidence="1">MM415B02836</strain>
    </source>
</reference>
<organism evidence="1">
    <name type="scientific">viral metagenome</name>
    <dbReference type="NCBI Taxonomy" id="1070528"/>
    <lineage>
        <taxon>unclassified sequences</taxon>
        <taxon>metagenomes</taxon>
        <taxon>organismal metagenomes</taxon>
    </lineage>
</organism>
<dbReference type="EMBL" id="MT142749">
    <property type="protein sequence ID" value="QJA88040.1"/>
    <property type="molecule type" value="Genomic_DNA"/>
</dbReference>
<protein>
    <submittedName>
        <fullName evidence="1">Uncharacterized protein</fullName>
    </submittedName>
</protein>
<evidence type="ECO:0000313" key="1">
    <source>
        <dbReference type="EMBL" id="QJA88040.1"/>
    </source>
</evidence>
<dbReference type="AlphaFoldDB" id="A0A6M3L1E5"/>
<name>A0A6M3L1E5_9ZZZZ</name>
<proteinExistence type="predicted"/>
<sequence length="114" mass="13054">MKKFLITLSLMFLFLITLHNNEPFTASYAVILENPPVGYSPSGNPVIVAQGILRPNENHQLPEFVDCPDPVLIFIWEIEGHVIKYRIPSEAVQYFDIIAQPLSFKSYFREKVGM</sequence>
<accession>A0A6M3L1E5</accession>